<evidence type="ECO:0000256" key="1">
    <source>
        <dbReference type="SAM" id="SignalP"/>
    </source>
</evidence>
<feature type="signal peptide" evidence="1">
    <location>
        <begin position="1"/>
        <end position="24"/>
    </location>
</feature>
<dbReference type="InterPro" id="IPR050855">
    <property type="entry name" value="NDM-1-like"/>
</dbReference>
<accession>A0ABW9XDX7</accession>
<reference evidence="4" key="1">
    <citation type="submission" date="2020-01" db="EMBL/GenBank/DDBJ databases">
        <title>Sphingomonas sp. strain CSW-10.</title>
        <authorList>
            <person name="Chen W.-M."/>
        </authorList>
    </citation>
    <scope>NUCLEOTIDE SEQUENCE [LARGE SCALE GENOMIC DNA]</scope>
    <source>
        <strain evidence="4">FSY-8</strain>
    </source>
</reference>
<dbReference type="EMBL" id="JAAAPO010000003">
    <property type="protein sequence ID" value="NBC36712.1"/>
    <property type="molecule type" value="Genomic_DNA"/>
</dbReference>
<keyword evidence="4" id="KW-1185">Reference proteome</keyword>
<evidence type="ECO:0000313" key="4">
    <source>
        <dbReference type="Proteomes" id="UP000753724"/>
    </source>
</evidence>
<dbReference type="RefSeq" id="WP_161718054.1">
    <property type="nucleotide sequence ID" value="NZ_JAAAPO010000003.1"/>
</dbReference>
<dbReference type="CDD" id="cd07739">
    <property type="entry name" value="metallo-hydrolase-like_MBL-fold"/>
    <property type="match status" value="1"/>
</dbReference>
<proteinExistence type="predicted"/>
<dbReference type="InterPro" id="IPR001279">
    <property type="entry name" value="Metallo-B-lactamas"/>
</dbReference>
<keyword evidence="1" id="KW-0732">Signal</keyword>
<feature type="chain" id="PRO_5045578309" evidence="1">
    <location>
        <begin position="25"/>
        <end position="309"/>
    </location>
</feature>
<gene>
    <name evidence="3" type="ORF">GTZ99_09095</name>
</gene>
<comment type="caution">
    <text evidence="3">The sequence shown here is derived from an EMBL/GenBank/DDBJ whole genome shotgun (WGS) entry which is preliminary data.</text>
</comment>
<protein>
    <submittedName>
        <fullName evidence="3">MBL fold metallo-hydrolase</fullName>
    </submittedName>
</protein>
<dbReference type="SMART" id="SM00849">
    <property type="entry name" value="Lactamase_B"/>
    <property type="match status" value="1"/>
</dbReference>
<feature type="domain" description="Metallo-beta-lactamase" evidence="2">
    <location>
        <begin position="53"/>
        <end position="238"/>
    </location>
</feature>
<dbReference type="InterPro" id="IPR036866">
    <property type="entry name" value="RibonucZ/Hydroxyglut_hydro"/>
</dbReference>
<dbReference type="PANTHER" id="PTHR42951:SF14">
    <property type="entry name" value="METALLO-BETA-LACTAMASE SUPERFAMILY PROTEIN"/>
    <property type="match status" value="1"/>
</dbReference>
<sequence length="309" mass="32860">MRARWWMAAAAAVLAGMPVGGALAQPAPAATVAAPVQAPLKVEVLRTSAGSLYANIALISGERDAVLVDAPFTMADAHRVVAMVLDSGKHLTHVFVTHDHPDHFFAMEVIRQAFPDVQIVAHPVVVADIWKSLPYKVKRWSPMLGPNGPRSPSAPAALTSDTILLEGRELKVIGPMAGDHTHATALWAPSIKALFAGDLVYNQMYLWMGEHSAADIAAWGRSLDQLAALQPDMVVAGHAKPGLANDISGLNFSRAYIAAWPGLVAKSRNSAELRAAVAKQFPDAIDILGDFLLGNSSRVAKGETPPWAE</sequence>
<dbReference type="Gene3D" id="3.60.15.10">
    <property type="entry name" value="Ribonuclease Z/Hydroxyacylglutathione hydrolase-like"/>
    <property type="match status" value="1"/>
</dbReference>
<dbReference type="Pfam" id="PF00753">
    <property type="entry name" value="Lactamase_B"/>
    <property type="match status" value="1"/>
</dbReference>
<evidence type="ECO:0000259" key="2">
    <source>
        <dbReference type="SMART" id="SM00849"/>
    </source>
</evidence>
<name>A0ABW9XDX7_9SPHN</name>
<dbReference type="PANTHER" id="PTHR42951">
    <property type="entry name" value="METALLO-BETA-LACTAMASE DOMAIN-CONTAINING"/>
    <property type="match status" value="1"/>
</dbReference>
<evidence type="ECO:0000313" key="3">
    <source>
        <dbReference type="EMBL" id="NBC36712.1"/>
    </source>
</evidence>
<dbReference type="Proteomes" id="UP000753724">
    <property type="component" value="Unassembled WGS sequence"/>
</dbReference>
<organism evidence="3 4">
    <name type="scientific">Novosphingobium ovatum</name>
    <dbReference type="NCBI Taxonomy" id="1908523"/>
    <lineage>
        <taxon>Bacteria</taxon>
        <taxon>Pseudomonadati</taxon>
        <taxon>Pseudomonadota</taxon>
        <taxon>Alphaproteobacteria</taxon>
        <taxon>Sphingomonadales</taxon>
        <taxon>Sphingomonadaceae</taxon>
        <taxon>Novosphingobium</taxon>
    </lineage>
</organism>
<dbReference type="SUPFAM" id="SSF56281">
    <property type="entry name" value="Metallo-hydrolase/oxidoreductase"/>
    <property type="match status" value="1"/>
</dbReference>